<accession>A0A0L0SA99</accession>
<proteinExistence type="predicted"/>
<evidence type="ECO:0008006" key="3">
    <source>
        <dbReference type="Google" id="ProtNLM"/>
    </source>
</evidence>
<protein>
    <recommendedName>
        <fullName evidence="3">F-box domain-containing protein</fullName>
    </recommendedName>
</protein>
<keyword evidence="2" id="KW-1185">Reference proteome</keyword>
<reference evidence="1 2" key="1">
    <citation type="submission" date="2009-11" db="EMBL/GenBank/DDBJ databases">
        <title>Annotation of Allomyces macrogynus ATCC 38327.</title>
        <authorList>
            <consortium name="The Broad Institute Genome Sequencing Platform"/>
            <person name="Russ C."/>
            <person name="Cuomo C."/>
            <person name="Burger G."/>
            <person name="Gray M.W."/>
            <person name="Holland P.W.H."/>
            <person name="King N."/>
            <person name="Lang F.B.F."/>
            <person name="Roger A.J."/>
            <person name="Ruiz-Trillo I."/>
            <person name="Young S.K."/>
            <person name="Zeng Q."/>
            <person name="Gargeya S."/>
            <person name="Fitzgerald M."/>
            <person name="Haas B."/>
            <person name="Abouelleil A."/>
            <person name="Alvarado L."/>
            <person name="Arachchi H.M."/>
            <person name="Berlin A."/>
            <person name="Chapman S.B."/>
            <person name="Gearin G."/>
            <person name="Goldberg J."/>
            <person name="Griggs A."/>
            <person name="Gujja S."/>
            <person name="Hansen M."/>
            <person name="Heiman D."/>
            <person name="Howarth C."/>
            <person name="Larimer J."/>
            <person name="Lui A."/>
            <person name="MacDonald P.J.P."/>
            <person name="McCowen C."/>
            <person name="Montmayeur A."/>
            <person name="Murphy C."/>
            <person name="Neiman D."/>
            <person name="Pearson M."/>
            <person name="Priest M."/>
            <person name="Roberts A."/>
            <person name="Saif S."/>
            <person name="Shea T."/>
            <person name="Sisk P."/>
            <person name="Stolte C."/>
            <person name="Sykes S."/>
            <person name="Wortman J."/>
            <person name="Nusbaum C."/>
            <person name="Birren B."/>
        </authorList>
    </citation>
    <scope>NUCLEOTIDE SEQUENCE [LARGE SCALE GENOMIC DNA]</scope>
    <source>
        <strain evidence="1 2">ATCC 38327</strain>
    </source>
</reference>
<dbReference type="AlphaFoldDB" id="A0A0L0SA99"/>
<evidence type="ECO:0000313" key="1">
    <source>
        <dbReference type="EMBL" id="KNE59339.1"/>
    </source>
</evidence>
<dbReference type="EMBL" id="GG745334">
    <property type="protein sequence ID" value="KNE59339.1"/>
    <property type="molecule type" value="Genomic_DNA"/>
</dbReference>
<dbReference type="SUPFAM" id="SSF52047">
    <property type="entry name" value="RNI-like"/>
    <property type="match status" value="1"/>
</dbReference>
<organism evidence="1 2">
    <name type="scientific">Allomyces macrogynus (strain ATCC 38327)</name>
    <name type="common">Allomyces javanicus var. macrogynus</name>
    <dbReference type="NCBI Taxonomy" id="578462"/>
    <lineage>
        <taxon>Eukaryota</taxon>
        <taxon>Fungi</taxon>
        <taxon>Fungi incertae sedis</taxon>
        <taxon>Blastocladiomycota</taxon>
        <taxon>Blastocladiomycetes</taxon>
        <taxon>Blastocladiales</taxon>
        <taxon>Blastocladiaceae</taxon>
        <taxon>Allomyces</taxon>
    </lineage>
</organism>
<dbReference type="Gene3D" id="3.80.10.10">
    <property type="entry name" value="Ribonuclease Inhibitor"/>
    <property type="match status" value="1"/>
</dbReference>
<gene>
    <name evidence="1" type="ORF">AMAG_03637</name>
</gene>
<dbReference type="OrthoDB" id="10027416at2759"/>
<sequence>MPTYVLLTICEHLIHTTRPANLLSLALATPAFIAPAIRTVIRHADAFADHRTDDDVDYAGTFALLDKGKSGIWHMVLLARSLQRTLLSVVDGDWFDLALRKLSIMPVPESQLRHYYMDESLADQSIPSKICSLTLDSIDCRGQAFSSWANVPVSIKSLTLTNLALSADSACALADHLPRSLREFRIEGLQRDMAVCELLDQLPESVTELELDLGMSGRALLGRLSNVALHALVGADHLCALPRDGLNKLFLHVVIPDDDCMRSMSVPEDIDMGDMEIPTLEVAIHGRMAHMAAFVLPELLDAFPLATRSFTLILPPNFSWADIPIDWLVEQLPASLESLHLVVCCHAPALVTLVAHLPRTLRELSLAKNGLDALSLGPLLSQNCPPPRTLDLGHSVLEWVPVALQPALEHLNLRSNLSLGSKAAVLLNGAWSVPLRSVDLQFCALEDGVLARCFETNGGAWAHVLRKKSKVLRLSMGGNRVGEGVLRVLRQDYDEVLDLPLHQEPDAD</sequence>
<reference evidence="2" key="2">
    <citation type="submission" date="2009-11" db="EMBL/GenBank/DDBJ databases">
        <title>The Genome Sequence of Allomyces macrogynus strain ATCC 38327.</title>
        <authorList>
            <consortium name="The Broad Institute Genome Sequencing Platform"/>
            <person name="Russ C."/>
            <person name="Cuomo C."/>
            <person name="Shea T."/>
            <person name="Young S.K."/>
            <person name="Zeng Q."/>
            <person name="Koehrsen M."/>
            <person name="Haas B."/>
            <person name="Borodovsky M."/>
            <person name="Guigo R."/>
            <person name="Alvarado L."/>
            <person name="Berlin A."/>
            <person name="Borenstein D."/>
            <person name="Chen Z."/>
            <person name="Engels R."/>
            <person name="Freedman E."/>
            <person name="Gellesch M."/>
            <person name="Goldberg J."/>
            <person name="Griggs A."/>
            <person name="Gujja S."/>
            <person name="Heiman D."/>
            <person name="Hepburn T."/>
            <person name="Howarth C."/>
            <person name="Jen D."/>
            <person name="Larson L."/>
            <person name="Lewis B."/>
            <person name="Mehta T."/>
            <person name="Park D."/>
            <person name="Pearson M."/>
            <person name="Roberts A."/>
            <person name="Saif S."/>
            <person name="Shenoy N."/>
            <person name="Sisk P."/>
            <person name="Stolte C."/>
            <person name="Sykes S."/>
            <person name="Walk T."/>
            <person name="White J."/>
            <person name="Yandava C."/>
            <person name="Burger G."/>
            <person name="Gray M.W."/>
            <person name="Holland P.W.H."/>
            <person name="King N."/>
            <person name="Lang F.B.F."/>
            <person name="Roger A.J."/>
            <person name="Ruiz-Trillo I."/>
            <person name="Lander E."/>
            <person name="Nusbaum C."/>
        </authorList>
    </citation>
    <scope>NUCLEOTIDE SEQUENCE [LARGE SCALE GENOMIC DNA]</scope>
    <source>
        <strain evidence="2">ATCC 38327</strain>
    </source>
</reference>
<dbReference type="VEuPathDB" id="FungiDB:AMAG_03637"/>
<evidence type="ECO:0000313" key="2">
    <source>
        <dbReference type="Proteomes" id="UP000054350"/>
    </source>
</evidence>
<name>A0A0L0SA99_ALLM3</name>
<dbReference type="InterPro" id="IPR032675">
    <property type="entry name" value="LRR_dom_sf"/>
</dbReference>
<dbReference type="Proteomes" id="UP000054350">
    <property type="component" value="Unassembled WGS sequence"/>
</dbReference>